<feature type="non-terminal residue" evidence="1">
    <location>
        <position position="1"/>
    </location>
</feature>
<reference evidence="1" key="1">
    <citation type="submission" date="2023-07" db="EMBL/GenBank/DDBJ databases">
        <title>Ureibacillus sp. isolated from freshwater well.</title>
        <authorList>
            <person name="Kirdat K."/>
            <person name="Bhatt A."/>
            <person name="Teware R."/>
            <person name="Bhavsar Y."/>
            <person name="Yadav A."/>
        </authorList>
    </citation>
    <scope>NUCLEOTIDE SEQUENCE</scope>
    <source>
        <strain evidence="1">BA0131</strain>
    </source>
</reference>
<name>A0ABT8GVL6_9BACL</name>
<keyword evidence="2" id="KW-1185">Reference proteome</keyword>
<dbReference type="EMBL" id="JAUHTQ010000021">
    <property type="protein sequence ID" value="MDN4495444.1"/>
    <property type="molecule type" value="Genomic_DNA"/>
</dbReference>
<dbReference type="RefSeq" id="WP_301139752.1">
    <property type="nucleotide sequence ID" value="NZ_JAUHTQ010000021.1"/>
</dbReference>
<organism evidence="1 2">
    <name type="scientific">Ureibacillus aquaedulcis</name>
    <dbReference type="NCBI Taxonomy" id="3058421"/>
    <lineage>
        <taxon>Bacteria</taxon>
        <taxon>Bacillati</taxon>
        <taxon>Bacillota</taxon>
        <taxon>Bacilli</taxon>
        <taxon>Bacillales</taxon>
        <taxon>Caryophanaceae</taxon>
        <taxon>Ureibacillus</taxon>
    </lineage>
</organism>
<comment type="caution">
    <text evidence="1">The sequence shown here is derived from an EMBL/GenBank/DDBJ whole genome shotgun (WGS) entry which is preliminary data.</text>
</comment>
<accession>A0ABT8GVL6</accession>
<sequence>PDINTNVRKTSAGINFDVQNFRFPNLIEETVFINVLLFSFQGSLIATSRATTFILYHIIKRSVNIFL</sequence>
<evidence type="ECO:0000313" key="1">
    <source>
        <dbReference type="EMBL" id="MDN4495444.1"/>
    </source>
</evidence>
<dbReference type="Proteomes" id="UP001172743">
    <property type="component" value="Unassembled WGS sequence"/>
</dbReference>
<evidence type="ECO:0000313" key="2">
    <source>
        <dbReference type="Proteomes" id="UP001172743"/>
    </source>
</evidence>
<proteinExistence type="predicted"/>
<gene>
    <name evidence="1" type="ORF">QYB95_17990</name>
</gene>
<protein>
    <submittedName>
        <fullName evidence="1">Uncharacterized protein</fullName>
    </submittedName>
</protein>